<protein>
    <submittedName>
        <fullName evidence="2">Uncharacterized protein</fullName>
    </submittedName>
</protein>
<dbReference type="EMBL" id="JARKHS020018628">
    <property type="protein sequence ID" value="KAK8772237.1"/>
    <property type="molecule type" value="Genomic_DNA"/>
</dbReference>
<comment type="caution">
    <text evidence="2">The sequence shown here is derived from an EMBL/GenBank/DDBJ whole genome shotgun (WGS) entry which is preliminary data.</text>
</comment>
<dbReference type="Proteomes" id="UP001321473">
    <property type="component" value="Unassembled WGS sequence"/>
</dbReference>
<name>A0AAQ4EBS9_AMBAM</name>
<keyword evidence="3" id="KW-1185">Reference proteome</keyword>
<evidence type="ECO:0000256" key="1">
    <source>
        <dbReference type="SAM" id="MobiDB-lite"/>
    </source>
</evidence>
<reference evidence="2 3" key="1">
    <citation type="journal article" date="2023" name="Arcadia Sci">
        <title>De novo assembly of a long-read Amblyomma americanum tick genome.</title>
        <authorList>
            <person name="Chou S."/>
            <person name="Poskanzer K.E."/>
            <person name="Rollins M."/>
            <person name="Thuy-Boun P.S."/>
        </authorList>
    </citation>
    <scope>NUCLEOTIDE SEQUENCE [LARGE SCALE GENOMIC DNA]</scope>
    <source>
        <strain evidence="2">F_SG_1</strain>
        <tissue evidence="2">Salivary glands</tissue>
    </source>
</reference>
<gene>
    <name evidence="2" type="ORF">V5799_024519</name>
</gene>
<evidence type="ECO:0000313" key="2">
    <source>
        <dbReference type="EMBL" id="KAK8772237.1"/>
    </source>
</evidence>
<accession>A0AAQ4EBS9</accession>
<organism evidence="2 3">
    <name type="scientific">Amblyomma americanum</name>
    <name type="common">Lone star tick</name>
    <dbReference type="NCBI Taxonomy" id="6943"/>
    <lineage>
        <taxon>Eukaryota</taxon>
        <taxon>Metazoa</taxon>
        <taxon>Ecdysozoa</taxon>
        <taxon>Arthropoda</taxon>
        <taxon>Chelicerata</taxon>
        <taxon>Arachnida</taxon>
        <taxon>Acari</taxon>
        <taxon>Parasitiformes</taxon>
        <taxon>Ixodida</taxon>
        <taxon>Ixodoidea</taxon>
        <taxon>Ixodidae</taxon>
        <taxon>Amblyomminae</taxon>
        <taxon>Amblyomma</taxon>
    </lineage>
</organism>
<proteinExistence type="predicted"/>
<evidence type="ECO:0000313" key="3">
    <source>
        <dbReference type="Proteomes" id="UP001321473"/>
    </source>
</evidence>
<sequence>MKRASSVGAASRQPVAPKAVHFQAPPAVLTSKLSSTKSSTNDPPVVGKSLLRRSKSFSHNDPASTNASFLGEYQGLVKKAQHGEEAY</sequence>
<dbReference type="AlphaFoldDB" id="A0AAQ4EBS9"/>
<feature type="compositionally biased region" description="Polar residues" evidence="1">
    <location>
        <begin position="57"/>
        <end position="68"/>
    </location>
</feature>
<feature type="compositionally biased region" description="Low complexity" evidence="1">
    <location>
        <begin position="29"/>
        <end position="40"/>
    </location>
</feature>
<feature type="region of interest" description="Disordered" evidence="1">
    <location>
        <begin position="1"/>
        <end position="72"/>
    </location>
</feature>